<feature type="domain" description="Lsr2 dimerization" evidence="3">
    <location>
        <begin position="1"/>
        <end position="59"/>
    </location>
</feature>
<dbReference type="GO" id="GO:0003677">
    <property type="term" value="F:DNA binding"/>
    <property type="evidence" value="ECO:0007669"/>
    <property type="project" value="UniProtKB-KW"/>
</dbReference>
<dbReference type="RefSeq" id="WP_110041622.1">
    <property type="nucleotide sequence ID" value="NZ_QGTL01000021.1"/>
</dbReference>
<organism evidence="5 6">
    <name type="scientific">Nocardia neocaledoniensis</name>
    <dbReference type="NCBI Taxonomy" id="236511"/>
    <lineage>
        <taxon>Bacteria</taxon>
        <taxon>Bacillati</taxon>
        <taxon>Actinomycetota</taxon>
        <taxon>Actinomycetes</taxon>
        <taxon>Mycobacteriales</taxon>
        <taxon>Nocardiaceae</taxon>
        <taxon>Nocardia</taxon>
    </lineage>
</organism>
<proteinExistence type="predicted"/>
<evidence type="ECO:0000313" key="5">
    <source>
        <dbReference type="EMBL" id="PWV67551.1"/>
    </source>
</evidence>
<keyword evidence="6" id="KW-1185">Reference proteome</keyword>
<comment type="caution">
    <text evidence="5">The sequence shown here is derived from an EMBL/GenBank/DDBJ whole genome shotgun (WGS) entry which is preliminary data.</text>
</comment>
<feature type="region of interest" description="Disordered" evidence="2">
    <location>
        <begin position="55"/>
        <end position="80"/>
    </location>
</feature>
<dbReference type="InterPro" id="IPR042261">
    <property type="entry name" value="Lsr2-like_dimerization"/>
</dbReference>
<dbReference type="Gene3D" id="3.30.60.230">
    <property type="entry name" value="Lsr2, dimerization domain"/>
    <property type="match status" value="1"/>
</dbReference>
<dbReference type="Pfam" id="PF11774">
    <property type="entry name" value="Lsr2"/>
    <property type="match status" value="1"/>
</dbReference>
<dbReference type="Pfam" id="PF23359">
    <property type="entry name" value="Lsr2_DNA-bd"/>
    <property type="match status" value="1"/>
</dbReference>
<dbReference type="EMBL" id="QGTL01000021">
    <property type="protein sequence ID" value="PWV67551.1"/>
    <property type="molecule type" value="Genomic_DNA"/>
</dbReference>
<dbReference type="AlphaFoldDB" id="A0A317N0V6"/>
<feature type="domain" description="Lsr2 DNA-binding" evidence="4">
    <location>
        <begin position="78"/>
        <end position="113"/>
    </location>
</feature>
<dbReference type="GO" id="GO:0016746">
    <property type="term" value="F:acyltransferase activity"/>
    <property type="evidence" value="ECO:0007669"/>
    <property type="project" value="InterPro"/>
</dbReference>
<evidence type="ECO:0000259" key="3">
    <source>
        <dbReference type="Pfam" id="PF11774"/>
    </source>
</evidence>
<dbReference type="Gene3D" id="4.10.320.10">
    <property type="entry name" value="E3-binding domain"/>
    <property type="match status" value="1"/>
</dbReference>
<dbReference type="InterPro" id="IPR024412">
    <property type="entry name" value="Lsr2_dim_dom"/>
</dbReference>
<keyword evidence="1" id="KW-0238">DNA-binding</keyword>
<evidence type="ECO:0000313" key="6">
    <source>
        <dbReference type="Proteomes" id="UP000246410"/>
    </source>
</evidence>
<gene>
    <name evidence="5" type="ORF">DFR69_1211</name>
</gene>
<sequence length="115" mass="12345">MARKVVVNIVDDIDGTTPASETVTFGIDGALYEIDLSDSNAAKLRDNLAHWVAHARKTGRTTKSTSRNTATPATPTRNRNDLTAIRAWAAENGHKVSARGRIAAEIVDAYNKAVA</sequence>
<reference evidence="5 6" key="1">
    <citation type="submission" date="2018-05" db="EMBL/GenBank/DDBJ databases">
        <title>Genomic Encyclopedia of Type Strains, Phase IV (KMG-IV): sequencing the most valuable type-strain genomes for metagenomic binning, comparative biology and taxonomic classification.</title>
        <authorList>
            <person name="Goeker M."/>
        </authorList>
    </citation>
    <scope>NUCLEOTIDE SEQUENCE [LARGE SCALE GENOMIC DNA]</scope>
    <source>
        <strain evidence="5 6">DSM 44717</strain>
    </source>
</reference>
<protein>
    <submittedName>
        <fullName evidence="5">Lsr2 protein</fullName>
    </submittedName>
</protein>
<accession>A0A317N0V6</accession>
<dbReference type="InterPro" id="IPR055370">
    <property type="entry name" value="Lsr2_DNA-bd"/>
</dbReference>
<evidence type="ECO:0000256" key="2">
    <source>
        <dbReference type="SAM" id="MobiDB-lite"/>
    </source>
</evidence>
<evidence type="ECO:0000256" key="1">
    <source>
        <dbReference type="ARBA" id="ARBA00023125"/>
    </source>
</evidence>
<evidence type="ECO:0000259" key="4">
    <source>
        <dbReference type="Pfam" id="PF23359"/>
    </source>
</evidence>
<dbReference type="Proteomes" id="UP000246410">
    <property type="component" value="Unassembled WGS sequence"/>
</dbReference>
<dbReference type="InterPro" id="IPR036625">
    <property type="entry name" value="E3-bd_dom_sf"/>
</dbReference>
<name>A0A317N0V6_9NOCA</name>